<proteinExistence type="predicted"/>
<keyword evidence="3" id="KW-1133">Transmembrane helix</keyword>
<evidence type="ECO:0000256" key="3">
    <source>
        <dbReference type="ARBA" id="ARBA00022989"/>
    </source>
</evidence>
<dbReference type="InterPro" id="IPR005821">
    <property type="entry name" value="Ion_trans_dom"/>
</dbReference>
<reference evidence="7 8" key="1">
    <citation type="submission" date="2024-11" db="EMBL/GenBank/DDBJ databases">
        <title>Adaptive evolution of stress response genes in parasites aligns with host niche diversity.</title>
        <authorList>
            <person name="Hahn C."/>
            <person name="Resl P."/>
        </authorList>
    </citation>
    <scope>NUCLEOTIDE SEQUENCE [LARGE SCALE GENOMIC DNA]</scope>
    <source>
        <strain evidence="7">EGGRZ-B1_66</strain>
        <tissue evidence="7">Body</tissue>
    </source>
</reference>
<dbReference type="PANTHER" id="PTHR45689:SF5">
    <property type="entry name" value="I[[H]] CHANNEL, ISOFORM E"/>
    <property type="match status" value="1"/>
</dbReference>
<dbReference type="Proteomes" id="UP001626550">
    <property type="component" value="Unassembled WGS sequence"/>
</dbReference>
<dbReference type="GO" id="GO:0016020">
    <property type="term" value="C:membrane"/>
    <property type="evidence" value="ECO:0007669"/>
    <property type="project" value="UniProtKB-SubCell"/>
</dbReference>
<dbReference type="AlphaFoldDB" id="A0ABD2Q302"/>
<evidence type="ECO:0000256" key="2">
    <source>
        <dbReference type="ARBA" id="ARBA00022692"/>
    </source>
</evidence>
<evidence type="ECO:0000313" key="8">
    <source>
        <dbReference type="Proteomes" id="UP001626550"/>
    </source>
</evidence>
<organism evidence="7 8">
    <name type="scientific">Cichlidogyrus casuarinus</name>
    <dbReference type="NCBI Taxonomy" id="1844966"/>
    <lineage>
        <taxon>Eukaryota</taxon>
        <taxon>Metazoa</taxon>
        <taxon>Spiralia</taxon>
        <taxon>Lophotrochozoa</taxon>
        <taxon>Platyhelminthes</taxon>
        <taxon>Monogenea</taxon>
        <taxon>Monopisthocotylea</taxon>
        <taxon>Dactylogyridea</taxon>
        <taxon>Ancyrocephalidae</taxon>
        <taxon>Cichlidogyrus</taxon>
    </lineage>
</organism>
<comment type="caution">
    <text evidence="7">The sequence shown here is derived from an EMBL/GenBank/DDBJ whole genome shotgun (WGS) entry which is preliminary data.</text>
</comment>
<protein>
    <submittedName>
        <fullName evidence="7">Potassium voltage-gated channel subfamily H member 7</fullName>
    </submittedName>
</protein>
<evidence type="ECO:0000256" key="5">
    <source>
        <dbReference type="SAM" id="SignalP"/>
    </source>
</evidence>
<accession>A0ABD2Q302</accession>
<dbReference type="InterPro" id="IPR051413">
    <property type="entry name" value="K/Na_HCN_channel"/>
</dbReference>
<dbReference type="SUPFAM" id="SSF81324">
    <property type="entry name" value="Voltage-gated potassium channels"/>
    <property type="match status" value="1"/>
</dbReference>
<keyword evidence="2" id="KW-0812">Transmembrane</keyword>
<evidence type="ECO:0000313" key="7">
    <source>
        <dbReference type="EMBL" id="KAL3313995.1"/>
    </source>
</evidence>
<keyword evidence="5" id="KW-0732">Signal</keyword>
<keyword evidence="8" id="KW-1185">Reference proteome</keyword>
<dbReference type="Gene3D" id="1.10.287.70">
    <property type="match status" value="1"/>
</dbReference>
<comment type="subcellular location">
    <subcellularLocation>
        <location evidence="1">Membrane</location>
        <topology evidence="1">Multi-pass membrane protein</topology>
    </subcellularLocation>
</comment>
<feature type="signal peptide" evidence="5">
    <location>
        <begin position="1"/>
        <end position="17"/>
    </location>
</feature>
<dbReference type="Pfam" id="PF00520">
    <property type="entry name" value="Ion_trans"/>
    <property type="match status" value="1"/>
</dbReference>
<evidence type="ECO:0000256" key="4">
    <source>
        <dbReference type="ARBA" id="ARBA00023136"/>
    </source>
</evidence>
<name>A0ABD2Q302_9PLAT</name>
<evidence type="ECO:0000256" key="1">
    <source>
        <dbReference type="ARBA" id="ARBA00004141"/>
    </source>
</evidence>
<dbReference type="PANTHER" id="PTHR45689">
    <property type="entry name" value="I[[H]] CHANNEL, ISOFORM E"/>
    <property type="match status" value="1"/>
</dbReference>
<keyword evidence="4" id="KW-0472">Membrane</keyword>
<sequence length="105" mass="12135">MLILLILNLITLPVGIAFFNEDPNQFWTCFNAISDTIFFLDIFVNFRTGIIKNDYADEIVLNPREIAIHYLRTWFILDLISSLPIDYIVNAVTTDRTDSELIPPL</sequence>
<dbReference type="EMBL" id="JBJKFK010001128">
    <property type="protein sequence ID" value="KAL3313995.1"/>
    <property type="molecule type" value="Genomic_DNA"/>
</dbReference>
<evidence type="ECO:0000259" key="6">
    <source>
        <dbReference type="Pfam" id="PF00520"/>
    </source>
</evidence>
<feature type="chain" id="PRO_5044807751" evidence="5">
    <location>
        <begin position="18"/>
        <end position="105"/>
    </location>
</feature>
<feature type="domain" description="Ion transport" evidence="6">
    <location>
        <begin position="1"/>
        <end position="89"/>
    </location>
</feature>
<gene>
    <name evidence="7" type="primary">KCNH7_4</name>
    <name evidence="7" type="ORF">Ciccas_007395</name>
</gene>